<dbReference type="SUPFAM" id="SSF81653">
    <property type="entry name" value="Calcium ATPase, transduction domain A"/>
    <property type="match status" value="1"/>
</dbReference>
<evidence type="ECO:0000256" key="14">
    <source>
        <dbReference type="RuleBase" id="RU362082"/>
    </source>
</evidence>
<dbReference type="SUPFAM" id="SSF81665">
    <property type="entry name" value="Calcium ATPase, transmembrane domain M"/>
    <property type="match status" value="1"/>
</dbReference>
<feature type="transmembrane region" description="Helical" evidence="14">
    <location>
        <begin position="29"/>
        <end position="48"/>
    </location>
</feature>
<dbReference type="AlphaFoldDB" id="A0A7J7KFI3"/>
<keyword evidence="6 14" id="KW-0547">Nucleotide-binding</keyword>
<evidence type="ECO:0000313" key="19">
    <source>
        <dbReference type="EMBL" id="KAF6037412.1"/>
    </source>
</evidence>
<evidence type="ECO:0000259" key="16">
    <source>
        <dbReference type="Pfam" id="PF00122"/>
    </source>
</evidence>
<dbReference type="OrthoDB" id="48943at2759"/>
<feature type="transmembrane region" description="Helical" evidence="14">
    <location>
        <begin position="1072"/>
        <end position="1089"/>
    </location>
</feature>
<protein>
    <recommendedName>
        <fullName evidence="14">Cation-transporting ATPase</fullName>
        <ecNumber evidence="14">7.2.2.-</ecNumber>
    </recommendedName>
</protein>
<feature type="domain" description="Cation-transporting P-type ATPase C-terminal" evidence="17">
    <location>
        <begin position="952"/>
        <end position="1118"/>
    </location>
</feature>
<evidence type="ECO:0000256" key="8">
    <source>
        <dbReference type="ARBA" id="ARBA00022840"/>
    </source>
</evidence>
<dbReference type="InterPro" id="IPR023214">
    <property type="entry name" value="HAD_sf"/>
</dbReference>
<evidence type="ECO:0000256" key="5">
    <source>
        <dbReference type="ARBA" id="ARBA00022723"/>
    </source>
</evidence>
<dbReference type="FunFam" id="3.40.50.1000:FF:000045">
    <property type="entry name" value="Cation-transporting ATPase"/>
    <property type="match status" value="1"/>
</dbReference>
<dbReference type="EC" id="7.2.2.-" evidence="14"/>
<dbReference type="CDD" id="cd07542">
    <property type="entry name" value="P-type_ATPase_cation"/>
    <property type="match status" value="1"/>
</dbReference>
<feature type="domain" description="P5B-type ATPase N-terminal" evidence="18">
    <location>
        <begin position="13"/>
        <end position="169"/>
    </location>
</feature>
<evidence type="ECO:0000256" key="12">
    <source>
        <dbReference type="ARBA" id="ARBA00023136"/>
    </source>
</evidence>
<feature type="transmembrane region" description="Helical" evidence="14">
    <location>
        <begin position="219"/>
        <end position="235"/>
    </location>
</feature>
<dbReference type="InterPro" id="IPR001757">
    <property type="entry name" value="P_typ_ATPase"/>
</dbReference>
<sequence length="1189" mass="133486">MPHKKLLLNFGTDDQLVGTGYRLSSVGTIMSYVLAIVTAALSILVFYWKPNWKVRLFYSKCSVQDADLFILEDKYHQNFVVWVIKQQVDSELEGPHFHWPNLQPVQPNGKLNRSRSKSNEFFSSDVSDDRQALISDTEDNVTIYMDSDLDSANAKIFRYLDHHNVRYIWTPSNSNYERLHGLDTGVKCMDFHEKFEGNDESQRAALEVVYGKNEIDVEVLNPFYIFQIASIGLWMSDNYYYYAATIAFISLISIAISLYETKKQAITLHDMVKTPVEPTNTVSKDNVKKTITNYELVPGDVIEIPANGCMMLCDAVLMSGNCIVNEAMLTGESVPVTKTPLPHTRAEEKFCPNEYKRHVLFCGTQVLQTRYYGNATVKATVIRTGFQTAKGELIRSIMYPKPMDFKFYQESIRFILVLAAIALVGMSFTIYIMTKYHQSMSVVIKRVLDIVTIVVPPALPAAMTVGMVYAQRRLKTAGIFCISPPRINLCGKLKLFCFDKTGTLTEDGLDLWGMVPALSEGLHQVYHDSGQLPRGPFISAMATCHSLTRMGGELNGDPLDLKMFEATHWTLEEPGEDTSRFDTIMPTVVRPPEGREPTVEMFPGIESPYEIGIVKQFTFSSSLQRMSVITRTLGKDFMELYAKGAPEKITSLCLPQTIPSDFAEVLKGYTMQGFRVIALAHKPLHDLSWIQAQRVTRDQVEVDMTFTGLLIMQNSLKPETTPIIKLLNEANIRTVMVTGDNILTAVSVARECSIIGRRQRVIQVQASPPAANRPAQIEWVSHEVPHVESETTDHEFHDNPYQDAGGDAAQDFCLTVDGKSFAVLMDHFSSLMPRICLKGAVFARMGPEQKAQLVEQLQALGYGVGMCGDGANDCSALKAAHAGISLSEAEASVASPFTSKIPNISCVPTVIREGRAALTTSFGCFKYMALYSLIQFVSVILLYWAGSNLGDTQFLYIDLLITTTVAILMGHTHAYHKLVAQRPRGGLLSFSSMFALFAQIILMTAVQVATYLYLQKQYWFVKNVPKPGGDFDTVTYETTVVFIVSSFQYITLAVNYSTGPPYRKRIWTNKPFFISAILLTLLSLLLLFYPPTFLENFLTMVHIGIEHYGFKIILLLAVTTHFLGSFIIEVFVSETETFQTLSRYVRRKRLPNNKYKRVAMDMRKDPTWPPIGDVTCAENVTCRETRVAS</sequence>
<feature type="transmembrane region" description="Helical" evidence="14">
    <location>
        <begin position="953"/>
        <end position="975"/>
    </location>
</feature>
<dbReference type="PRINTS" id="PR00121">
    <property type="entry name" value="NAKATPASE"/>
</dbReference>
<dbReference type="InterPro" id="IPR036412">
    <property type="entry name" value="HAD-like_sf"/>
</dbReference>
<keyword evidence="11 14" id="KW-1133">Transmembrane helix</keyword>
<keyword evidence="4 14" id="KW-0812">Transmembrane</keyword>
<dbReference type="GO" id="GO:0016887">
    <property type="term" value="F:ATP hydrolysis activity"/>
    <property type="evidence" value="ECO:0007669"/>
    <property type="project" value="InterPro"/>
</dbReference>
<feature type="transmembrane region" description="Helical" evidence="14">
    <location>
        <begin position="411"/>
        <end position="433"/>
    </location>
</feature>
<keyword evidence="20" id="KW-1185">Reference proteome</keyword>
<comment type="similarity">
    <text evidence="2 14">Belongs to the cation transport ATPase (P-type) (TC 3.A.3) family. Type V subfamily.</text>
</comment>
<feature type="transmembrane region" description="Helical" evidence="14">
    <location>
        <begin position="1034"/>
        <end position="1052"/>
    </location>
</feature>
<comment type="caution">
    <text evidence="19">The sequence shown here is derived from an EMBL/GenBank/DDBJ whole genome shotgun (WGS) entry which is preliminary data.</text>
</comment>
<dbReference type="Pfam" id="PF13246">
    <property type="entry name" value="Cation_ATPase"/>
    <property type="match status" value="1"/>
</dbReference>
<comment type="catalytic activity">
    <reaction evidence="13 14">
        <text>ATP + H2O = ADP + phosphate + H(+)</text>
        <dbReference type="Rhea" id="RHEA:13065"/>
        <dbReference type="ChEBI" id="CHEBI:15377"/>
        <dbReference type="ChEBI" id="CHEBI:15378"/>
        <dbReference type="ChEBI" id="CHEBI:30616"/>
        <dbReference type="ChEBI" id="CHEBI:43474"/>
        <dbReference type="ChEBI" id="CHEBI:456216"/>
    </reaction>
</comment>
<evidence type="ECO:0000259" key="18">
    <source>
        <dbReference type="Pfam" id="PF12409"/>
    </source>
</evidence>
<dbReference type="PROSITE" id="PS00154">
    <property type="entry name" value="ATPASE_E1_E2"/>
    <property type="match status" value="1"/>
</dbReference>
<dbReference type="Pfam" id="PF00689">
    <property type="entry name" value="Cation_ATPase_C"/>
    <property type="match status" value="1"/>
</dbReference>
<accession>A0A7J7KFI3</accession>
<feature type="transmembrane region" description="Helical" evidence="14">
    <location>
        <begin position="987"/>
        <end position="1014"/>
    </location>
</feature>
<feature type="transmembrane region" description="Helical" evidence="14">
    <location>
        <begin position="1109"/>
        <end position="1132"/>
    </location>
</feature>
<keyword evidence="8 14" id="KW-0067">ATP-binding</keyword>
<evidence type="ECO:0000256" key="11">
    <source>
        <dbReference type="ARBA" id="ARBA00022989"/>
    </source>
</evidence>
<evidence type="ECO:0000256" key="2">
    <source>
        <dbReference type="ARBA" id="ARBA00006000"/>
    </source>
</evidence>
<dbReference type="FunFam" id="1.20.1110.10:FF:000023">
    <property type="entry name" value="Cation-transporting ATPase"/>
    <property type="match status" value="1"/>
</dbReference>
<evidence type="ECO:0000256" key="15">
    <source>
        <dbReference type="SAM" id="MobiDB-lite"/>
    </source>
</evidence>
<evidence type="ECO:0000256" key="10">
    <source>
        <dbReference type="ARBA" id="ARBA00022967"/>
    </source>
</evidence>
<comment type="subcellular location">
    <subcellularLocation>
        <location evidence="1">Late endosome membrane</location>
        <topology evidence="1">Multi-pass membrane protein</topology>
    </subcellularLocation>
    <subcellularLocation>
        <location evidence="14">Membrane</location>
        <topology evidence="14">Multi-pass membrane protein</topology>
    </subcellularLocation>
</comment>
<dbReference type="Pfam" id="PF00122">
    <property type="entry name" value="E1-E2_ATPase"/>
    <property type="match status" value="1"/>
</dbReference>
<dbReference type="GO" id="GO:0015203">
    <property type="term" value="F:polyamine transmembrane transporter activity"/>
    <property type="evidence" value="ECO:0007669"/>
    <property type="project" value="TreeGrafter"/>
</dbReference>
<evidence type="ECO:0000256" key="13">
    <source>
        <dbReference type="ARBA" id="ARBA00049360"/>
    </source>
</evidence>
<dbReference type="NCBIfam" id="TIGR01494">
    <property type="entry name" value="ATPase_P-type"/>
    <property type="match status" value="2"/>
</dbReference>
<dbReference type="PANTHER" id="PTHR45630">
    <property type="entry name" value="CATION-TRANSPORTING ATPASE-RELATED"/>
    <property type="match status" value="1"/>
</dbReference>
<gene>
    <name evidence="19" type="ORF">EB796_004281</name>
</gene>
<feature type="transmembrane region" description="Helical" evidence="14">
    <location>
        <begin position="453"/>
        <end position="470"/>
    </location>
</feature>
<dbReference type="GO" id="GO:0006874">
    <property type="term" value="P:intracellular calcium ion homeostasis"/>
    <property type="evidence" value="ECO:0007669"/>
    <property type="project" value="TreeGrafter"/>
</dbReference>
<feature type="region of interest" description="Disordered" evidence="15">
    <location>
        <begin position="103"/>
        <end position="122"/>
    </location>
</feature>
<dbReference type="InterPro" id="IPR018303">
    <property type="entry name" value="ATPase_P-typ_P_site"/>
</dbReference>
<dbReference type="GO" id="GO:0046872">
    <property type="term" value="F:metal ion binding"/>
    <property type="evidence" value="ECO:0007669"/>
    <property type="project" value="UniProtKB-UniRule"/>
</dbReference>
<dbReference type="Proteomes" id="UP000593567">
    <property type="component" value="Unassembled WGS sequence"/>
</dbReference>
<dbReference type="SFLD" id="SFLDG00002">
    <property type="entry name" value="C1.7:_P-type_atpase_like"/>
    <property type="match status" value="1"/>
</dbReference>
<evidence type="ECO:0000256" key="1">
    <source>
        <dbReference type="ARBA" id="ARBA00004107"/>
    </source>
</evidence>
<name>A0A7J7KFI3_BUGNE</name>
<dbReference type="Gene3D" id="3.40.1110.10">
    <property type="entry name" value="Calcium-transporting ATPase, cytoplasmic domain N"/>
    <property type="match status" value="1"/>
</dbReference>
<dbReference type="InterPro" id="IPR059000">
    <property type="entry name" value="ATPase_P-type_domA"/>
</dbReference>
<dbReference type="GO" id="GO:0015662">
    <property type="term" value="F:P-type ion transporter activity"/>
    <property type="evidence" value="ECO:0007669"/>
    <property type="project" value="InterPro"/>
</dbReference>
<feature type="transmembrane region" description="Helical" evidence="14">
    <location>
        <begin position="241"/>
        <end position="259"/>
    </location>
</feature>
<keyword evidence="5 14" id="KW-0479">Metal-binding</keyword>
<dbReference type="EMBL" id="VXIV02000575">
    <property type="protein sequence ID" value="KAF6037412.1"/>
    <property type="molecule type" value="Genomic_DNA"/>
</dbReference>
<dbReference type="Gene3D" id="2.70.150.10">
    <property type="entry name" value="Calcium-transporting ATPase, cytoplasmic transduction domain A"/>
    <property type="match status" value="1"/>
</dbReference>
<dbReference type="Gene3D" id="1.20.1110.10">
    <property type="entry name" value="Calcium-transporting ATPase, transmembrane domain"/>
    <property type="match status" value="1"/>
</dbReference>
<evidence type="ECO:0000256" key="4">
    <source>
        <dbReference type="ARBA" id="ARBA00022692"/>
    </source>
</evidence>
<dbReference type="SFLD" id="SFLDS00003">
    <property type="entry name" value="Haloacid_Dehalogenase"/>
    <property type="match status" value="1"/>
</dbReference>
<feature type="transmembrane region" description="Helical" evidence="14">
    <location>
        <begin position="928"/>
        <end position="947"/>
    </location>
</feature>
<dbReference type="InterPro" id="IPR044492">
    <property type="entry name" value="P_typ_ATPase_HD_dom"/>
</dbReference>
<keyword evidence="10 14" id="KW-1278">Translocase</keyword>
<dbReference type="GO" id="GO:0031902">
    <property type="term" value="C:late endosome membrane"/>
    <property type="evidence" value="ECO:0007669"/>
    <property type="project" value="UniProtKB-SubCell"/>
</dbReference>
<keyword evidence="7" id="KW-0967">Endosome</keyword>
<evidence type="ECO:0000259" key="17">
    <source>
        <dbReference type="Pfam" id="PF00689"/>
    </source>
</evidence>
<keyword evidence="12 14" id="KW-0472">Membrane</keyword>
<evidence type="ECO:0000256" key="9">
    <source>
        <dbReference type="ARBA" id="ARBA00022842"/>
    </source>
</evidence>
<evidence type="ECO:0000313" key="20">
    <source>
        <dbReference type="Proteomes" id="UP000593567"/>
    </source>
</evidence>
<dbReference type="GO" id="GO:0005524">
    <property type="term" value="F:ATP binding"/>
    <property type="evidence" value="ECO:0007669"/>
    <property type="project" value="UniProtKB-UniRule"/>
</dbReference>
<dbReference type="SFLD" id="SFLDF00027">
    <property type="entry name" value="p-type_atpase"/>
    <property type="match status" value="1"/>
</dbReference>
<proteinExistence type="inferred from homology"/>
<evidence type="ECO:0000256" key="7">
    <source>
        <dbReference type="ARBA" id="ARBA00022753"/>
    </source>
</evidence>
<dbReference type="InterPro" id="IPR006544">
    <property type="entry name" value="P-type_TPase_V"/>
</dbReference>
<organism evidence="19 20">
    <name type="scientific">Bugula neritina</name>
    <name type="common">Brown bryozoan</name>
    <name type="synonym">Sertularia neritina</name>
    <dbReference type="NCBI Taxonomy" id="10212"/>
    <lineage>
        <taxon>Eukaryota</taxon>
        <taxon>Metazoa</taxon>
        <taxon>Spiralia</taxon>
        <taxon>Lophotrochozoa</taxon>
        <taxon>Bryozoa</taxon>
        <taxon>Gymnolaemata</taxon>
        <taxon>Cheilostomatida</taxon>
        <taxon>Flustrina</taxon>
        <taxon>Buguloidea</taxon>
        <taxon>Bugulidae</taxon>
        <taxon>Bugula</taxon>
    </lineage>
</organism>
<dbReference type="SUPFAM" id="SSF56784">
    <property type="entry name" value="HAD-like"/>
    <property type="match status" value="1"/>
</dbReference>
<keyword evidence="9 14" id="KW-0460">Magnesium</keyword>
<dbReference type="InterPro" id="IPR006068">
    <property type="entry name" value="ATPase_P-typ_cation-transptr_C"/>
</dbReference>
<feature type="domain" description="P-type ATPase A" evidence="16">
    <location>
        <begin position="278"/>
        <end position="397"/>
    </location>
</feature>
<dbReference type="InterPro" id="IPR047819">
    <property type="entry name" value="P5A-ATPase_N"/>
</dbReference>
<dbReference type="PRINTS" id="PR00119">
    <property type="entry name" value="CATATPASE"/>
</dbReference>
<dbReference type="InterPro" id="IPR008250">
    <property type="entry name" value="ATPase_P-typ_transduc_dom_A_sf"/>
</dbReference>
<dbReference type="InterPro" id="IPR023299">
    <property type="entry name" value="ATPase_P-typ_cyto_dom_N"/>
</dbReference>
<dbReference type="InterPro" id="IPR023298">
    <property type="entry name" value="ATPase_P-typ_TM_dom_sf"/>
</dbReference>
<dbReference type="FunFam" id="3.40.1110.10:FF:000026">
    <property type="entry name" value="Cation-transporting ATPase"/>
    <property type="match status" value="1"/>
</dbReference>
<reference evidence="19" key="1">
    <citation type="submission" date="2020-06" db="EMBL/GenBank/DDBJ databases">
        <title>Draft genome of Bugula neritina, a colonial animal packing powerful symbionts and potential medicines.</title>
        <authorList>
            <person name="Rayko M."/>
        </authorList>
    </citation>
    <scope>NUCLEOTIDE SEQUENCE [LARGE SCALE GENOMIC DNA]</scope>
    <source>
        <strain evidence="19">Kwan_BN1</strain>
    </source>
</reference>
<evidence type="ECO:0000256" key="6">
    <source>
        <dbReference type="ARBA" id="ARBA00022741"/>
    </source>
</evidence>
<dbReference type="GO" id="GO:0019829">
    <property type="term" value="F:ATPase-coupled monoatomic cation transmembrane transporter activity"/>
    <property type="evidence" value="ECO:0007669"/>
    <property type="project" value="UniProtKB-UniRule"/>
</dbReference>
<dbReference type="SUPFAM" id="SSF81660">
    <property type="entry name" value="Metal cation-transporting ATPase, ATP-binding domain N"/>
    <property type="match status" value="1"/>
</dbReference>
<keyword evidence="3" id="KW-0597">Phosphoprotein</keyword>
<dbReference type="Pfam" id="PF12409">
    <property type="entry name" value="P5-ATPase"/>
    <property type="match status" value="1"/>
</dbReference>
<dbReference type="NCBIfam" id="TIGR01657">
    <property type="entry name" value="P-ATPase-V"/>
    <property type="match status" value="1"/>
</dbReference>
<dbReference type="Gene3D" id="3.40.50.1000">
    <property type="entry name" value="HAD superfamily/HAD-like"/>
    <property type="match status" value="1"/>
</dbReference>
<dbReference type="PANTHER" id="PTHR45630:SF8">
    <property type="entry name" value="CATION-TRANSPORTING ATPASE"/>
    <property type="match status" value="1"/>
</dbReference>
<dbReference type="InterPro" id="IPR047821">
    <property type="entry name" value="P5B-type_ATPase"/>
</dbReference>
<evidence type="ECO:0000256" key="3">
    <source>
        <dbReference type="ARBA" id="ARBA00022553"/>
    </source>
</evidence>